<comment type="caution">
    <text evidence="3">The sequence shown here is derived from an EMBL/GenBank/DDBJ whole genome shotgun (WGS) entry which is preliminary data.</text>
</comment>
<keyword evidence="1" id="KW-0862">Zinc</keyword>
<dbReference type="SUPFAM" id="SSF57667">
    <property type="entry name" value="beta-beta-alpha zinc fingers"/>
    <property type="match status" value="1"/>
</dbReference>
<evidence type="ECO:0000259" key="2">
    <source>
        <dbReference type="PROSITE" id="PS50157"/>
    </source>
</evidence>
<protein>
    <recommendedName>
        <fullName evidence="2">C2H2-type domain-containing protein</fullName>
    </recommendedName>
</protein>
<dbReference type="PROSITE" id="PS00028">
    <property type="entry name" value="ZINC_FINGER_C2H2_1"/>
    <property type="match status" value="1"/>
</dbReference>
<dbReference type="InterPro" id="IPR036236">
    <property type="entry name" value="Znf_C2H2_sf"/>
</dbReference>
<reference evidence="3 4" key="1">
    <citation type="journal article" date="2017" name="Front. Genet.">
        <title>Draft sequencing of the heterozygous diploid genome of Satsuma (Citrus unshiu Marc.) using a hybrid assembly approach.</title>
        <authorList>
            <person name="Shimizu T."/>
            <person name="Tanizawa Y."/>
            <person name="Mochizuki T."/>
            <person name="Nagasaki H."/>
            <person name="Yoshioka T."/>
            <person name="Toyoda A."/>
            <person name="Fujiyama A."/>
            <person name="Kaminuma E."/>
            <person name="Nakamura Y."/>
        </authorList>
    </citation>
    <scope>NUCLEOTIDE SEQUENCE [LARGE SCALE GENOMIC DNA]</scope>
    <source>
        <strain evidence="4">cv. Miyagawa wase</strain>
    </source>
</reference>
<keyword evidence="1" id="KW-0479">Metal-binding</keyword>
<evidence type="ECO:0000256" key="1">
    <source>
        <dbReference type="PROSITE-ProRule" id="PRU00042"/>
    </source>
</evidence>
<feature type="domain" description="C2H2-type" evidence="2">
    <location>
        <begin position="28"/>
        <end position="55"/>
    </location>
</feature>
<evidence type="ECO:0000313" key="4">
    <source>
        <dbReference type="Proteomes" id="UP000236630"/>
    </source>
</evidence>
<evidence type="ECO:0000313" key="3">
    <source>
        <dbReference type="EMBL" id="GAY60743.1"/>
    </source>
</evidence>
<gene>
    <name evidence="3" type="ORF">CUMW_204410</name>
</gene>
<name>A0A2H5Q834_CITUN</name>
<dbReference type="Proteomes" id="UP000236630">
    <property type="component" value="Unassembled WGS sequence"/>
</dbReference>
<organism evidence="3 4">
    <name type="scientific">Citrus unshiu</name>
    <name type="common">Satsuma mandarin</name>
    <name type="synonym">Citrus nobilis var. unshiu</name>
    <dbReference type="NCBI Taxonomy" id="55188"/>
    <lineage>
        <taxon>Eukaryota</taxon>
        <taxon>Viridiplantae</taxon>
        <taxon>Streptophyta</taxon>
        <taxon>Embryophyta</taxon>
        <taxon>Tracheophyta</taxon>
        <taxon>Spermatophyta</taxon>
        <taxon>Magnoliopsida</taxon>
        <taxon>eudicotyledons</taxon>
        <taxon>Gunneridae</taxon>
        <taxon>Pentapetalae</taxon>
        <taxon>rosids</taxon>
        <taxon>malvids</taxon>
        <taxon>Sapindales</taxon>
        <taxon>Rutaceae</taxon>
        <taxon>Aurantioideae</taxon>
        <taxon>Citrus</taxon>
    </lineage>
</organism>
<sequence length="201" mass="22869">MRQGNVHELLDNNHARKCPFPKTQQQQIACRICNKVFLSTHSLINHIETHMVNNETAAARRQNELINQFATNPNFYNNFTLQTPPPPTQPPIHSGRIAQEIIRNPFLFPNPQSLLNHQGPWPVPPTNLSRKNLVFGPQLQPHSVFGQQAVRIQQQLSSSSSDRFTKPLIDQLQKKIPAAERYGDGNNRVFGSEMLDLTLKL</sequence>
<keyword evidence="1" id="KW-0863">Zinc-finger</keyword>
<keyword evidence="4" id="KW-1185">Reference proteome</keyword>
<dbReference type="GO" id="GO:0008270">
    <property type="term" value="F:zinc ion binding"/>
    <property type="evidence" value="ECO:0007669"/>
    <property type="project" value="UniProtKB-KW"/>
</dbReference>
<dbReference type="InterPro" id="IPR013087">
    <property type="entry name" value="Znf_C2H2_type"/>
</dbReference>
<accession>A0A2H5Q834</accession>
<dbReference type="PROSITE" id="PS50157">
    <property type="entry name" value="ZINC_FINGER_C2H2_2"/>
    <property type="match status" value="1"/>
</dbReference>
<dbReference type="AlphaFoldDB" id="A0A2H5Q834"/>
<dbReference type="EMBL" id="BDQV01000244">
    <property type="protein sequence ID" value="GAY60743.1"/>
    <property type="molecule type" value="Genomic_DNA"/>
</dbReference>
<proteinExistence type="predicted"/>